<feature type="transmembrane region" description="Helical" evidence="13">
    <location>
        <begin position="927"/>
        <end position="946"/>
    </location>
</feature>
<dbReference type="PANTHER" id="PTHR12250">
    <property type="entry name" value="PHOSPHATIDYLINOSITOL GLYCAN, CLASS N"/>
    <property type="match status" value="1"/>
</dbReference>
<dbReference type="PANTHER" id="PTHR12250:SF0">
    <property type="entry name" value="GPI ETHANOLAMINE PHOSPHATE TRANSFERASE 1"/>
    <property type="match status" value="1"/>
</dbReference>
<dbReference type="Proteomes" id="UP000187429">
    <property type="component" value="Unassembled WGS sequence"/>
</dbReference>
<dbReference type="InterPro" id="IPR002591">
    <property type="entry name" value="Phosphodiest/P_Trfase"/>
</dbReference>
<feature type="compositionally biased region" description="Polar residues" evidence="14">
    <location>
        <begin position="862"/>
        <end position="873"/>
    </location>
</feature>
<evidence type="ECO:0000256" key="6">
    <source>
        <dbReference type="ARBA" id="ARBA00022679"/>
    </source>
</evidence>
<comment type="caution">
    <text evidence="16">The sequence shown here is derived from an EMBL/GenBank/DDBJ whole genome shotgun (WGS) entry which is preliminary data.</text>
</comment>
<sequence length="1076" mass="122516">MFLYSRNGLLALGVIFHVVYLFSIFDIYFRSPLVHGMTPYKIDQKAPAKRLFLIVADGLRADKIFEPFKNSTNPSQTTLAPYLNNIIKTEASYGISHTQVPTESRPGHVAIIAGFYEDVSAVTKGWKMNPVEFDSVFNQSSHTWSFGSPDILPMFAQGATDKSKVDTIMYSHEFEDFAQEASHLDKFVYDKVYELFQNATYDPILDRKLRQDGVVFFMHLLGIDTNGHAFKPFSKEYLNNISYVDEIVKKTVDLVNKFYNNDNLTSYIVTSDHGMHDQGVHGDGHPDNTRTPIIAWGAGISKPSISINSKIAKGHDEISSTWDIQNYERKDINQADIAPLMSSLIGIPFPMNSVGHLPLPYLNTDNDFKVRAMYTNARQILEQFIIKEEEKRRTRLNFTPFHPLSESRNMPLDKLSRARHQIATRDYSGAFNTCDEAIRLGLQGLKYYQKYDWAFLRSIITAGYLGWIAFSLVFIFKNYTNLEHKIDFSKLSMKHAQQFASTNDSPSSNPNTSQPEEAEGLRIYEEWGHLQYAFVIFTAIFSIYLLYYQEAPYIYYGYVGFPLFFWFESLRSIPSILNSIKHHDLLDKYSNTNIVTIILTILSLEALVYGYYNRSAYTFIMIFLSFGWVFVLPKNVAKNNATIVAGWIFFCLTTSIFTLLPVEKGEHLLTSTFGGLCISLVGVVSVIYSDKLTIPTYKKSIQNTSSKSEYISNSEISVNFNKLGLSIQTFFALLSTLLVYITSISLRNRNGLPLINQFLSWILILVSSVIPYVHLIPFLSNFYSKDQHYLHRLITIFLAFGTPMILLSISYESLFYCSLFGVLVFWVMLERVIYNSSDSNLLLSQQSNRISDLPGFSHESKSNNTNTNSQMPRSSTSTSTKKNSRLRTNIIHLPGEDMYESNYKPEKPKNNDISLNKKTLKYDNLRTAIIFLMLINLAFFGTGNIASLASFQLESVYRLITVFNPFLMSILLIYKIFMPFFIVSSAFAVINLMLELPPFSLFLLALSTTDIMTLNFFFMVKDEGSWLDIGTSISHYCISSLFVLFSIVLFSISVALVGKILIPSSDSRSRLSKKSG</sequence>
<keyword evidence="7 13" id="KW-0812">Transmembrane</keyword>
<feature type="transmembrane region" description="Helical" evidence="13">
    <location>
        <begin position="1001"/>
        <end position="1020"/>
    </location>
</feature>
<feature type="transmembrane region" description="Helical" evidence="13">
    <location>
        <begin position="758"/>
        <end position="777"/>
    </location>
</feature>
<comment type="caution">
    <text evidence="13">Lacks conserved residue(s) required for the propagation of feature annotation.</text>
</comment>
<comment type="function">
    <text evidence="12 13">Ethanolamine phosphate transferase involved in glycosylphosphatidylinositol-anchor biosynthesis. Transfers ethanolamine phosphate to the first alpha-1,4-linked mannose of the glycosylphosphatidylinositol precursor of GPI-anchor.</text>
</comment>
<reference evidence="17" key="1">
    <citation type="submission" date="2017-01" db="EMBL/GenBank/DDBJ databases">
        <authorList>
            <person name="Wang Y."/>
            <person name="White M."/>
            <person name="Kvist S."/>
            <person name="Moncalvo J.-M."/>
        </authorList>
    </citation>
    <scope>NUCLEOTIDE SEQUENCE [LARGE SCALE GENOMIC DNA]</scope>
    <source>
        <strain evidence="17">ID-206-W2</strain>
    </source>
</reference>
<keyword evidence="10 13" id="KW-0472">Membrane</keyword>
<dbReference type="Pfam" id="PF04987">
    <property type="entry name" value="PigN"/>
    <property type="match status" value="1"/>
</dbReference>
<comment type="pathway">
    <text evidence="2 13">Glycolipid biosynthesis; glycosylphosphatidylinositol-anchor biosynthesis.</text>
</comment>
<dbReference type="GO" id="GO:0006506">
    <property type="term" value="P:GPI anchor biosynthetic process"/>
    <property type="evidence" value="ECO:0007669"/>
    <property type="project" value="UniProtKB-UniPathway"/>
</dbReference>
<dbReference type="Pfam" id="PF01663">
    <property type="entry name" value="Phosphodiest"/>
    <property type="match status" value="1"/>
</dbReference>
<evidence type="ECO:0000313" key="17">
    <source>
        <dbReference type="Proteomes" id="UP000187429"/>
    </source>
</evidence>
<evidence type="ECO:0000256" key="5">
    <source>
        <dbReference type="ARBA" id="ARBA00022502"/>
    </source>
</evidence>
<evidence type="ECO:0000256" key="7">
    <source>
        <dbReference type="ARBA" id="ARBA00022692"/>
    </source>
</evidence>
<feature type="transmembrane region" description="Helical" evidence="13">
    <location>
        <begin position="553"/>
        <end position="570"/>
    </location>
</feature>
<dbReference type="InterPro" id="IPR017852">
    <property type="entry name" value="GPI_EtnP_transferase_1_C"/>
</dbReference>
<feature type="transmembrane region" description="Helical" evidence="13">
    <location>
        <begin position="966"/>
        <end position="994"/>
    </location>
</feature>
<feature type="domain" description="GPI ethanolamine phosphate transferase 1 C-terminal" evidence="15">
    <location>
        <begin position="443"/>
        <end position="1025"/>
    </location>
</feature>
<feature type="transmembrane region" description="Helical" evidence="13">
    <location>
        <begin position="644"/>
        <end position="662"/>
    </location>
</feature>
<feature type="transmembrane region" description="Helical" evidence="13">
    <location>
        <begin position="530"/>
        <end position="547"/>
    </location>
</feature>
<feature type="transmembrane region" description="Helical" evidence="13">
    <location>
        <begin position="668"/>
        <end position="689"/>
    </location>
</feature>
<keyword evidence="11" id="KW-0325">Glycoprotein</keyword>
<dbReference type="OrthoDB" id="2748310at2759"/>
<dbReference type="Gene3D" id="3.40.720.10">
    <property type="entry name" value="Alkaline Phosphatase, subunit A"/>
    <property type="match status" value="1"/>
</dbReference>
<organism evidence="16 17">
    <name type="scientific">Smittium culicis</name>
    <dbReference type="NCBI Taxonomy" id="133412"/>
    <lineage>
        <taxon>Eukaryota</taxon>
        <taxon>Fungi</taxon>
        <taxon>Fungi incertae sedis</taxon>
        <taxon>Zoopagomycota</taxon>
        <taxon>Kickxellomycotina</taxon>
        <taxon>Harpellomycetes</taxon>
        <taxon>Harpellales</taxon>
        <taxon>Legeriomycetaceae</taxon>
        <taxon>Smittium</taxon>
    </lineage>
</organism>
<comment type="similarity">
    <text evidence="3 13">Belongs to the PIGG/PIGN/PIGO family. PIGN subfamily.</text>
</comment>
<keyword evidence="17" id="KW-1185">Reference proteome</keyword>
<evidence type="ECO:0000256" key="10">
    <source>
        <dbReference type="ARBA" id="ARBA00023136"/>
    </source>
</evidence>
<feature type="transmembrane region" description="Helical" evidence="13">
    <location>
        <begin position="591"/>
        <end position="609"/>
    </location>
</feature>
<protein>
    <recommendedName>
        <fullName evidence="4 13">GPI ethanolamine phosphate transferase 1</fullName>
        <ecNumber evidence="13">2.-.-.-</ecNumber>
    </recommendedName>
</protein>
<evidence type="ECO:0000313" key="16">
    <source>
        <dbReference type="EMBL" id="OMJ25512.1"/>
    </source>
</evidence>
<keyword evidence="8 13" id="KW-0256">Endoplasmic reticulum</keyword>
<proteinExistence type="inferred from homology"/>
<keyword evidence="5 13" id="KW-0337">GPI-anchor biosynthesis</keyword>
<evidence type="ECO:0000256" key="8">
    <source>
        <dbReference type="ARBA" id="ARBA00022824"/>
    </source>
</evidence>
<gene>
    <name evidence="16" type="ORF">AYI69_g4257</name>
</gene>
<evidence type="ECO:0000256" key="13">
    <source>
        <dbReference type="RuleBase" id="RU367138"/>
    </source>
</evidence>
<evidence type="ECO:0000256" key="2">
    <source>
        <dbReference type="ARBA" id="ARBA00004687"/>
    </source>
</evidence>
<evidence type="ECO:0000256" key="3">
    <source>
        <dbReference type="ARBA" id="ARBA00008400"/>
    </source>
</evidence>
<keyword evidence="6 13" id="KW-0808">Transferase</keyword>
<dbReference type="InterPro" id="IPR007070">
    <property type="entry name" value="GPI_EtnP_transferase_1"/>
</dbReference>
<feature type="transmembrane region" description="Helical" evidence="13">
    <location>
        <begin position="1040"/>
        <end position="1062"/>
    </location>
</feature>
<evidence type="ECO:0000256" key="1">
    <source>
        <dbReference type="ARBA" id="ARBA00004477"/>
    </source>
</evidence>
<dbReference type="UniPathway" id="UPA00196"/>
<dbReference type="EC" id="2.-.-.-" evidence="13"/>
<evidence type="ECO:0000256" key="9">
    <source>
        <dbReference type="ARBA" id="ARBA00022989"/>
    </source>
</evidence>
<evidence type="ECO:0000256" key="11">
    <source>
        <dbReference type="ARBA" id="ARBA00023180"/>
    </source>
</evidence>
<dbReference type="CDD" id="cd16020">
    <property type="entry name" value="GPI_EPT_1"/>
    <property type="match status" value="1"/>
</dbReference>
<dbReference type="FunFam" id="3.40.720.10:FF:000015">
    <property type="entry name" value="GPI ethanolamine phosphate transferase 1"/>
    <property type="match status" value="1"/>
</dbReference>
<dbReference type="SUPFAM" id="SSF53649">
    <property type="entry name" value="Alkaline phosphatase-like"/>
    <property type="match status" value="1"/>
</dbReference>
<name>A0A1R1YF27_9FUNG</name>
<dbReference type="InterPro" id="IPR017850">
    <property type="entry name" value="Alkaline_phosphatase_core_sf"/>
</dbReference>
<dbReference type="AlphaFoldDB" id="A0A1R1YF27"/>
<evidence type="ECO:0000256" key="12">
    <source>
        <dbReference type="ARBA" id="ARBA00024850"/>
    </source>
</evidence>
<dbReference type="EMBL" id="LSSM01001627">
    <property type="protein sequence ID" value="OMJ25512.1"/>
    <property type="molecule type" value="Genomic_DNA"/>
</dbReference>
<feature type="transmembrane region" description="Helical" evidence="13">
    <location>
        <begin position="723"/>
        <end position="746"/>
    </location>
</feature>
<feature type="transmembrane region" description="Helical" evidence="13">
    <location>
        <begin position="615"/>
        <end position="632"/>
    </location>
</feature>
<feature type="transmembrane region" description="Helical" evidence="13">
    <location>
        <begin position="9"/>
        <end position="29"/>
    </location>
</feature>
<dbReference type="GO" id="GO:0005789">
    <property type="term" value="C:endoplasmic reticulum membrane"/>
    <property type="evidence" value="ECO:0007669"/>
    <property type="project" value="UniProtKB-SubCell"/>
</dbReference>
<dbReference type="GO" id="GO:0051377">
    <property type="term" value="F:mannose-ethanolamine phosphotransferase activity"/>
    <property type="evidence" value="ECO:0007669"/>
    <property type="project" value="UniProtKB-UniRule"/>
</dbReference>
<feature type="transmembrane region" description="Helical" evidence="13">
    <location>
        <begin position="453"/>
        <end position="476"/>
    </location>
</feature>
<evidence type="ECO:0000256" key="14">
    <source>
        <dbReference type="SAM" id="MobiDB-lite"/>
    </source>
</evidence>
<evidence type="ECO:0000256" key="4">
    <source>
        <dbReference type="ARBA" id="ARBA00020831"/>
    </source>
</evidence>
<accession>A0A1R1YF27</accession>
<comment type="subcellular location">
    <subcellularLocation>
        <location evidence="1 13">Endoplasmic reticulum membrane</location>
        <topology evidence="1 13">Multi-pass membrane protein</topology>
    </subcellularLocation>
</comment>
<feature type="transmembrane region" description="Helical" evidence="13">
    <location>
        <begin position="813"/>
        <end position="834"/>
    </location>
</feature>
<dbReference type="InterPro" id="IPR037671">
    <property type="entry name" value="PIGN_N"/>
</dbReference>
<feature type="transmembrane region" description="Helical" evidence="13">
    <location>
        <begin position="789"/>
        <end position="807"/>
    </location>
</feature>
<feature type="region of interest" description="Disordered" evidence="14">
    <location>
        <begin position="854"/>
        <end position="883"/>
    </location>
</feature>
<evidence type="ECO:0000259" key="15">
    <source>
        <dbReference type="Pfam" id="PF04987"/>
    </source>
</evidence>
<keyword evidence="9 13" id="KW-1133">Transmembrane helix</keyword>